<keyword evidence="3 5" id="KW-0238">DNA-binding</keyword>
<gene>
    <name evidence="7" type="ORF">EIY87_38220</name>
</gene>
<dbReference type="SMART" id="SM00862">
    <property type="entry name" value="Trans_reg_C"/>
    <property type="match status" value="1"/>
</dbReference>
<dbReference type="SUPFAM" id="SSF46894">
    <property type="entry name" value="C-terminal effector domain of the bipartite response regulators"/>
    <property type="match status" value="1"/>
</dbReference>
<reference evidence="7 8" key="1">
    <citation type="submission" date="2018-12" db="EMBL/GenBank/DDBJ databases">
        <title>Amycolatopsis eburnea sp. nov. actinomycete associate with arbuscular mycorrhiza fungal spore.</title>
        <authorList>
            <person name="Lumyong S."/>
            <person name="Chaiya L."/>
        </authorList>
    </citation>
    <scope>NUCLEOTIDE SEQUENCE [LARGE SCALE GENOMIC DNA]</scope>
    <source>
        <strain evidence="7 8">GLM-1</strain>
    </source>
</reference>
<dbReference type="GO" id="GO:0006355">
    <property type="term" value="P:regulation of DNA-templated transcription"/>
    <property type="evidence" value="ECO:0007669"/>
    <property type="project" value="InterPro"/>
</dbReference>
<organism evidence="7 8">
    <name type="scientific">Amycolatopsis eburnea</name>
    <dbReference type="NCBI Taxonomy" id="2267691"/>
    <lineage>
        <taxon>Bacteria</taxon>
        <taxon>Bacillati</taxon>
        <taxon>Actinomycetota</taxon>
        <taxon>Actinomycetes</taxon>
        <taxon>Pseudonocardiales</taxon>
        <taxon>Pseudonocardiaceae</taxon>
        <taxon>Amycolatopsis</taxon>
    </lineage>
</organism>
<keyword evidence="2" id="KW-0805">Transcription regulation</keyword>
<feature type="domain" description="OmpR/PhoB-type" evidence="6">
    <location>
        <begin position="1"/>
        <end position="91"/>
    </location>
</feature>
<dbReference type="PROSITE" id="PS51755">
    <property type="entry name" value="OMPR_PHOB"/>
    <property type="match status" value="1"/>
</dbReference>
<evidence type="ECO:0000256" key="3">
    <source>
        <dbReference type="ARBA" id="ARBA00023125"/>
    </source>
</evidence>
<dbReference type="Proteomes" id="UP000267081">
    <property type="component" value="Unassembled WGS sequence"/>
</dbReference>
<evidence type="ECO:0000256" key="4">
    <source>
        <dbReference type="ARBA" id="ARBA00023163"/>
    </source>
</evidence>
<dbReference type="Gene3D" id="1.10.10.10">
    <property type="entry name" value="Winged helix-like DNA-binding domain superfamily/Winged helix DNA-binding domain"/>
    <property type="match status" value="1"/>
</dbReference>
<evidence type="ECO:0000256" key="1">
    <source>
        <dbReference type="ARBA" id="ARBA00005820"/>
    </source>
</evidence>
<keyword evidence="8" id="KW-1185">Reference proteome</keyword>
<evidence type="ECO:0000256" key="2">
    <source>
        <dbReference type="ARBA" id="ARBA00023015"/>
    </source>
</evidence>
<dbReference type="GO" id="GO:0000160">
    <property type="term" value="P:phosphorelay signal transduction system"/>
    <property type="evidence" value="ECO:0007669"/>
    <property type="project" value="InterPro"/>
</dbReference>
<dbReference type="EMBL" id="RSEC01000060">
    <property type="protein sequence ID" value="RSD10667.1"/>
    <property type="molecule type" value="Genomic_DNA"/>
</dbReference>
<dbReference type="GO" id="GO:0003677">
    <property type="term" value="F:DNA binding"/>
    <property type="evidence" value="ECO:0007669"/>
    <property type="project" value="UniProtKB-UniRule"/>
</dbReference>
<name>A0A3R9F0V0_9PSEU</name>
<dbReference type="Pfam" id="PF03704">
    <property type="entry name" value="BTAD"/>
    <property type="match status" value="1"/>
</dbReference>
<dbReference type="SUPFAM" id="SSF48452">
    <property type="entry name" value="TPR-like"/>
    <property type="match status" value="1"/>
</dbReference>
<evidence type="ECO:0000259" key="6">
    <source>
        <dbReference type="PROSITE" id="PS51755"/>
    </source>
</evidence>
<dbReference type="SMART" id="SM01043">
    <property type="entry name" value="BTAD"/>
    <property type="match status" value="1"/>
</dbReference>
<dbReference type="Pfam" id="PF00486">
    <property type="entry name" value="Trans_reg_C"/>
    <property type="match status" value="1"/>
</dbReference>
<protein>
    <submittedName>
        <fullName evidence="7">AfsR/SARP family transcriptional regulator</fullName>
    </submittedName>
</protein>
<dbReference type="InterPro" id="IPR051677">
    <property type="entry name" value="AfsR-DnrI-RedD_regulator"/>
</dbReference>
<accession>A0A3R9F0V0</accession>
<proteinExistence type="inferred from homology"/>
<feature type="DNA-binding region" description="OmpR/PhoB-type" evidence="5">
    <location>
        <begin position="1"/>
        <end position="91"/>
    </location>
</feature>
<dbReference type="PANTHER" id="PTHR35807">
    <property type="entry name" value="TRANSCRIPTIONAL REGULATOR REDD-RELATED"/>
    <property type="match status" value="1"/>
</dbReference>
<dbReference type="Gene3D" id="1.25.40.10">
    <property type="entry name" value="Tetratricopeptide repeat domain"/>
    <property type="match status" value="1"/>
</dbReference>
<dbReference type="InterPro" id="IPR005158">
    <property type="entry name" value="BTAD"/>
</dbReference>
<dbReference type="InterPro" id="IPR001867">
    <property type="entry name" value="OmpR/PhoB-type_DNA-bd"/>
</dbReference>
<evidence type="ECO:0000313" key="8">
    <source>
        <dbReference type="Proteomes" id="UP000267081"/>
    </source>
</evidence>
<dbReference type="OrthoDB" id="4336084at2"/>
<dbReference type="InterPro" id="IPR036388">
    <property type="entry name" value="WH-like_DNA-bd_sf"/>
</dbReference>
<sequence length="244" mass="26147">MEFRMLGPLAVSRADGRPAALGGRKPRTLLAALLLARGRVVPDERLISLLWDAERPSTVEAQVCTYVSRLRHALGRPARLVRSGGGYLLTPCGTVDAEEFERLAGTGHDDLRAGRPGPAAKAFRAALELWRGPVLADVAEPLRAGESARFEELRLAVLEGRIEAEVASGDHLRAVPDATALVLEHPLRERARALLMAGLCASGRQADAIDVYHRGRALLADRLGVEPGPALRAAYQRVLAAQAG</sequence>
<comment type="caution">
    <text evidence="7">The sequence shown here is derived from an EMBL/GenBank/DDBJ whole genome shotgun (WGS) entry which is preliminary data.</text>
</comment>
<dbReference type="PANTHER" id="PTHR35807:SF1">
    <property type="entry name" value="TRANSCRIPTIONAL REGULATOR REDD"/>
    <property type="match status" value="1"/>
</dbReference>
<keyword evidence="4" id="KW-0804">Transcription</keyword>
<evidence type="ECO:0000256" key="5">
    <source>
        <dbReference type="PROSITE-ProRule" id="PRU01091"/>
    </source>
</evidence>
<comment type="similarity">
    <text evidence="1">Belongs to the AfsR/DnrI/RedD regulatory family.</text>
</comment>
<dbReference type="InterPro" id="IPR011990">
    <property type="entry name" value="TPR-like_helical_dom_sf"/>
</dbReference>
<dbReference type="AlphaFoldDB" id="A0A3R9F0V0"/>
<evidence type="ECO:0000313" key="7">
    <source>
        <dbReference type="EMBL" id="RSD10667.1"/>
    </source>
</evidence>
<dbReference type="CDD" id="cd15831">
    <property type="entry name" value="BTAD"/>
    <property type="match status" value="1"/>
</dbReference>
<dbReference type="InterPro" id="IPR016032">
    <property type="entry name" value="Sig_transdc_resp-reg_C-effctor"/>
</dbReference>